<name>A0A165QLV1_EXIGL</name>
<feature type="region of interest" description="Disordered" evidence="1">
    <location>
        <begin position="86"/>
        <end position="160"/>
    </location>
</feature>
<sequence>MSAMAATAPKLDIDDLVSAFATSHIGQHHIDIAAIRDQLAQLLYAHPQQAAAIVSQAQAAASKEPRKRCPSLASNLVLETEDMAMDLDGAPSQQQQQLFAPPPNSPQRMHPAEHPFAGQAHMQTQFQPGLPAEPAPAPPSSPVQATPFFDRAQRGVAAPF</sequence>
<proteinExistence type="predicted"/>
<accession>A0A165QLV1</accession>
<protein>
    <submittedName>
        <fullName evidence="2">Uncharacterized protein</fullName>
    </submittedName>
</protein>
<feature type="compositionally biased region" description="Pro residues" evidence="1">
    <location>
        <begin position="131"/>
        <end position="141"/>
    </location>
</feature>
<gene>
    <name evidence="2" type="ORF">EXIGLDRAFT_827757</name>
</gene>
<keyword evidence="3" id="KW-1185">Reference proteome</keyword>
<evidence type="ECO:0000313" key="3">
    <source>
        <dbReference type="Proteomes" id="UP000077266"/>
    </source>
</evidence>
<dbReference type="EMBL" id="KV425882">
    <property type="protein sequence ID" value="KZW03803.1"/>
    <property type="molecule type" value="Genomic_DNA"/>
</dbReference>
<organism evidence="2 3">
    <name type="scientific">Exidia glandulosa HHB12029</name>
    <dbReference type="NCBI Taxonomy" id="1314781"/>
    <lineage>
        <taxon>Eukaryota</taxon>
        <taxon>Fungi</taxon>
        <taxon>Dikarya</taxon>
        <taxon>Basidiomycota</taxon>
        <taxon>Agaricomycotina</taxon>
        <taxon>Agaricomycetes</taxon>
        <taxon>Auriculariales</taxon>
        <taxon>Exidiaceae</taxon>
        <taxon>Exidia</taxon>
    </lineage>
</organism>
<dbReference type="Proteomes" id="UP000077266">
    <property type="component" value="Unassembled WGS sequence"/>
</dbReference>
<dbReference type="InParanoid" id="A0A165QLV1"/>
<reference evidence="2 3" key="1">
    <citation type="journal article" date="2016" name="Mol. Biol. Evol.">
        <title>Comparative Genomics of Early-Diverging Mushroom-Forming Fungi Provides Insights into the Origins of Lignocellulose Decay Capabilities.</title>
        <authorList>
            <person name="Nagy L.G."/>
            <person name="Riley R."/>
            <person name="Tritt A."/>
            <person name="Adam C."/>
            <person name="Daum C."/>
            <person name="Floudas D."/>
            <person name="Sun H."/>
            <person name="Yadav J.S."/>
            <person name="Pangilinan J."/>
            <person name="Larsson K.H."/>
            <person name="Matsuura K."/>
            <person name="Barry K."/>
            <person name="Labutti K."/>
            <person name="Kuo R."/>
            <person name="Ohm R.A."/>
            <person name="Bhattacharya S.S."/>
            <person name="Shirouzu T."/>
            <person name="Yoshinaga Y."/>
            <person name="Martin F.M."/>
            <person name="Grigoriev I.V."/>
            <person name="Hibbett D.S."/>
        </authorList>
    </citation>
    <scope>NUCLEOTIDE SEQUENCE [LARGE SCALE GENOMIC DNA]</scope>
    <source>
        <strain evidence="2 3">HHB12029</strain>
    </source>
</reference>
<evidence type="ECO:0000313" key="2">
    <source>
        <dbReference type="EMBL" id="KZW03803.1"/>
    </source>
</evidence>
<dbReference type="AlphaFoldDB" id="A0A165QLV1"/>
<evidence type="ECO:0000256" key="1">
    <source>
        <dbReference type="SAM" id="MobiDB-lite"/>
    </source>
</evidence>